<sequence>MKISYSNKNNLTVVLHNSLINSNYSLKIDEIRLIYIALTKVDSRHSHIGTIDVYADEFAEIFNLSPKNIWRNMQNSSISIRDKTLKIKSLHSESEEELIKWFSICHYHRSSGNTHRIELRFSDSISPYLFELNKNFTKVKLNNIRKLKSPFSHRLYLWLIKEYKMRSGNYYDLKLLLKDIKEKLLIPTSSYTKWRDFKQRFLQPAIYSGLIEPDTLILDNNIH</sequence>
<gene>
    <name evidence="3" type="ORF">V6256_14055</name>
</gene>
<feature type="non-terminal residue" evidence="3">
    <location>
        <position position="223"/>
    </location>
</feature>
<comment type="similarity">
    <text evidence="1">Belongs to the initiator RepB protein family.</text>
</comment>
<dbReference type="SUPFAM" id="SSF46785">
    <property type="entry name" value="Winged helix' DNA-binding domain"/>
    <property type="match status" value="2"/>
</dbReference>
<comment type="caution">
    <text evidence="3">The sequence shown here is derived from an EMBL/GenBank/DDBJ whole genome shotgun (WGS) entry which is preliminary data.</text>
</comment>
<protein>
    <submittedName>
        <fullName evidence="3">Replication initiation protein</fullName>
    </submittedName>
</protein>
<dbReference type="RefSeq" id="WP_341598856.1">
    <property type="nucleotide sequence ID" value="NZ_JBAKAZ010000081.1"/>
</dbReference>
<dbReference type="InterPro" id="IPR036390">
    <property type="entry name" value="WH_DNA-bd_sf"/>
</dbReference>
<keyword evidence="4" id="KW-1185">Reference proteome</keyword>
<dbReference type="Pfam" id="PF21205">
    <property type="entry name" value="Rep3_C"/>
    <property type="match status" value="1"/>
</dbReference>
<evidence type="ECO:0000259" key="2">
    <source>
        <dbReference type="Pfam" id="PF01051"/>
    </source>
</evidence>
<dbReference type="Pfam" id="PF01051">
    <property type="entry name" value="Rep3_N"/>
    <property type="match status" value="1"/>
</dbReference>
<evidence type="ECO:0000256" key="1">
    <source>
        <dbReference type="ARBA" id="ARBA00038283"/>
    </source>
</evidence>
<accession>A0ABU9GTS9</accession>
<organism evidence="3 4">
    <name type="scientific">Psychromonas aquatilis</name>
    <dbReference type="NCBI Taxonomy" id="2005072"/>
    <lineage>
        <taxon>Bacteria</taxon>
        <taxon>Pseudomonadati</taxon>
        <taxon>Pseudomonadota</taxon>
        <taxon>Gammaproteobacteria</taxon>
        <taxon>Alteromonadales</taxon>
        <taxon>Psychromonadaceae</taxon>
        <taxon>Psychromonas</taxon>
    </lineage>
</organism>
<evidence type="ECO:0000313" key="3">
    <source>
        <dbReference type="EMBL" id="MEL0630729.1"/>
    </source>
</evidence>
<reference evidence="3 4" key="1">
    <citation type="submission" date="2024-02" db="EMBL/GenBank/DDBJ databases">
        <title>Bacteria isolated from the canopy kelp, Nereocystis luetkeana.</title>
        <authorList>
            <person name="Pfister C.A."/>
            <person name="Younker I.T."/>
            <person name="Light S.H."/>
        </authorList>
    </citation>
    <scope>NUCLEOTIDE SEQUENCE [LARGE SCALE GENOMIC DNA]</scope>
    <source>
        <strain evidence="3 4">TI.1.05</strain>
    </source>
</reference>
<proteinExistence type="inferred from homology"/>
<dbReference type="Gene3D" id="1.10.10.10">
    <property type="entry name" value="Winged helix-like DNA-binding domain superfamily/Winged helix DNA-binding domain"/>
    <property type="match status" value="2"/>
</dbReference>
<evidence type="ECO:0000313" key="4">
    <source>
        <dbReference type="Proteomes" id="UP001369082"/>
    </source>
</evidence>
<dbReference type="EMBL" id="JBAKAZ010000081">
    <property type="protein sequence ID" value="MEL0630729.1"/>
    <property type="molecule type" value="Genomic_DNA"/>
</dbReference>
<name>A0ABU9GTS9_9GAMM</name>
<dbReference type="InterPro" id="IPR000525">
    <property type="entry name" value="Initiator_Rep_WH1"/>
</dbReference>
<dbReference type="Proteomes" id="UP001369082">
    <property type="component" value="Unassembled WGS sequence"/>
</dbReference>
<dbReference type="InterPro" id="IPR036388">
    <property type="entry name" value="WH-like_DNA-bd_sf"/>
</dbReference>
<feature type="domain" description="Initiator Rep protein WH1" evidence="2">
    <location>
        <begin position="13"/>
        <end position="159"/>
    </location>
</feature>